<gene>
    <name evidence="7" type="ORF">AFERRI_30287</name>
    <name evidence="4" type="ORF">AFERRI_360008</name>
    <name evidence="5" type="ORF">BBC27_05620</name>
    <name evidence="6" type="ORF">H2515_15115</name>
</gene>
<evidence type="ECO:0000313" key="6">
    <source>
        <dbReference type="EMBL" id="QQD72665.1"/>
    </source>
</evidence>
<feature type="domain" description="CsbD-like" evidence="3">
    <location>
        <begin position="4"/>
        <end position="55"/>
    </location>
</feature>
<reference evidence="5 8" key="3">
    <citation type="submission" date="2016-07" db="EMBL/GenBank/DDBJ databases">
        <title>Draft genome of a psychrotolerant acidophile Acidithiobacillus ferrivorans strain YL15.</title>
        <authorList>
            <person name="Peng T."/>
            <person name="Ma L."/>
            <person name="Nan M."/>
            <person name="An N."/>
            <person name="Wang M."/>
            <person name="Qiu G."/>
            <person name="Zeng W."/>
        </authorList>
    </citation>
    <scope>NUCLEOTIDE SEQUENCE [LARGE SCALE GENOMIC DNA]</scope>
    <source>
        <strain evidence="5 8">YL15</strain>
    </source>
</reference>
<dbReference type="EMBL" id="CP059488">
    <property type="protein sequence ID" value="QQD72665.1"/>
    <property type="molecule type" value="Genomic_DNA"/>
</dbReference>
<dbReference type="Pfam" id="PF05532">
    <property type="entry name" value="CsbD"/>
    <property type="match status" value="1"/>
</dbReference>
<dbReference type="RefSeq" id="WP_014029472.1">
    <property type="nucleotide sequence ID" value="NZ_CCCS020000030.1"/>
</dbReference>
<reference evidence="4" key="1">
    <citation type="submission" date="2014-03" db="EMBL/GenBank/DDBJ databases">
        <authorList>
            <person name="Genoscope - CEA"/>
        </authorList>
    </citation>
    <scope>NUCLEOTIDE SEQUENCE [LARGE SCALE GENOMIC DNA]</scope>
    <source>
        <strain evidence="4">CF27</strain>
    </source>
</reference>
<dbReference type="EMBL" id="CCCS020000030">
    <property type="protein sequence ID" value="CDQ09892.1"/>
    <property type="molecule type" value="Genomic_DNA"/>
</dbReference>
<evidence type="ECO:0000313" key="5">
    <source>
        <dbReference type="EMBL" id="OCB03934.1"/>
    </source>
</evidence>
<dbReference type="InterPro" id="IPR036629">
    <property type="entry name" value="YjbJ_sf"/>
</dbReference>
<protein>
    <submittedName>
        <fullName evidence="4">CsbD family protein</fullName>
    </submittedName>
    <submittedName>
        <fullName evidence="5">General stress protein CsbD</fullName>
    </submittedName>
</protein>
<reference evidence="4" key="2">
    <citation type="submission" date="2014-07" db="EMBL/GenBank/DDBJ databases">
        <title>Initial genome analysis of the psychrotolerant acidophile Acidithiobacillus ferrivorans CF27: insights into iron and sulfur oxidation pathways and into biofilm formation.</title>
        <authorList>
            <person name="Talla E."/>
            <person name="Hedrich S."/>
            <person name="Mangenot S."/>
            <person name="Ji B."/>
            <person name="Johnson D.B."/>
            <person name="Barbe V."/>
            <person name="Bonnefoy V."/>
        </authorList>
    </citation>
    <scope>NUCLEOTIDE SEQUENCE [LARGE SCALE GENOMIC DNA]</scope>
    <source>
        <strain evidence="4">CF27</strain>
    </source>
</reference>
<evidence type="ECO:0000313" key="9">
    <source>
        <dbReference type="Proteomes" id="UP000193925"/>
    </source>
</evidence>
<dbReference type="Proteomes" id="UP000595420">
    <property type="component" value="Chromosome"/>
</dbReference>
<comment type="similarity">
    <text evidence="1">Belongs to the UPF0337 (CsbD) family.</text>
</comment>
<dbReference type="OrthoDB" id="8564562at2"/>
<dbReference type="EMBL" id="LT841305">
    <property type="protein sequence ID" value="SMH66555.1"/>
    <property type="molecule type" value="Genomic_DNA"/>
</dbReference>
<feature type="region of interest" description="Disordered" evidence="2">
    <location>
        <begin position="1"/>
        <end position="56"/>
    </location>
</feature>
<accession>A0A060UML8</accession>
<reference evidence="7 9" key="4">
    <citation type="submission" date="2017-03" db="EMBL/GenBank/DDBJ databases">
        <authorList>
            <person name="Regsiter A."/>
            <person name="William W."/>
        </authorList>
    </citation>
    <scope>NUCLEOTIDE SEQUENCE [LARGE SCALE GENOMIC DNA]</scope>
    <source>
        <strain evidence="7">PRJEB5721</strain>
    </source>
</reference>
<dbReference type="SUPFAM" id="SSF69047">
    <property type="entry name" value="Hypothetical protein YjbJ"/>
    <property type="match status" value="1"/>
</dbReference>
<evidence type="ECO:0000313" key="4">
    <source>
        <dbReference type="EMBL" id="CDQ09892.1"/>
    </source>
</evidence>
<organism evidence="4">
    <name type="scientific">Acidithiobacillus ferrivorans</name>
    <dbReference type="NCBI Taxonomy" id="160808"/>
    <lineage>
        <taxon>Bacteria</taxon>
        <taxon>Pseudomonadati</taxon>
        <taxon>Pseudomonadota</taxon>
        <taxon>Acidithiobacillia</taxon>
        <taxon>Acidithiobacillales</taxon>
        <taxon>Acidithiobacillaceae</taxon>
        <taxon>Acidithiobacillus</taxon>
    </lineage>
</organism>
<dbReference type="InterPro" id="IPR008462">
    <property type="entry name" value="CsbD"/>
</dbReference>
<name>A0A060UML8_9PROT</name>
<proteinExistence type="inferred from homology"/>
<dbReference type="Gene3D" id="1.10.1470.10">
    <property type="entry name" value="YjbJ"/>
    <property type="match status" value="1"/>
</dbReference>
<dbReference type="AlphaFoldDB" id="A0A060UML8"/>
<evidence type="ECO:0000313" key="10">
    <source>
        <dbReference type="Proteomes" id="UP000595420"/>
    </source>
</evidence>
<dbReference type="Proteomes" id="UP000193925">
    <property type="component" value="Chromosome AFERRI"/>
</dbReference>
<sequence length="56" mass="6254">MNRDQVKGRSKEATGKVKEEIGKLTGRKEQEHDGGVEKLRGKIRGDFGDLKSKLSK</sequence>
<dbReference type="EMBL" id="MASQ01000029">
    <property type="protein sequence ID" value="OCB03934.1"/>
    <property type="molecule type" value="Genomic_DNA"/>
</dbReference>
<evidence type="ECO:0000313" key="8">
    <source>
        <dbReference type="Proteomes" id="UP000093129"/>
    </source>
</evidence>
<evidence type="ECO:0000256" key="1">
    <source>
        <dbReference type="ARBA" id="ARBA00009129"/>
    </source>
</evidence>
<evidence type="ECO:0000259" key="3">
    <source>
        <dbReference type="Pfam" id="PF05532"/>
    </source>
</evidence>
<keyword evidence="9" id="KW-1185">Reference proteome</keyword>
<evidence type="ECO:0000313" key="7">
    <source>
        <dbReference type="EMBL" id="SMH66555.1"/>
    </source>
</evidence>
<evidence type="ECO:0000256" key="2">
    <source>
        <dbReference type="SAM" id="MobiDB-lite"/>
    </source>
</evidence>
<reference evidence="6 10" key="5">
    <citation type="submission" date="2020-07" db="EMBL/GenBank/DDBJ databases">
        <title>Complete genome sequence analysis of Acidithiobacillus ferrivorans XJFY6S-08 reveals extreme environmental adaptation to alpine acid mine drainage.</title>
        <authorList>
            <person name="Yan L."/>
            <person name="Ni Y."/>
        </authorList>
    </citation>
    <scope>NUCLEOTIDE SEQUENCE [LARGE SCALE GENOMIC DNA]</scope>
    <source>
        <strain evidence="6 10">XJFY6S-08</strain>
    </source>
</reference>
<dbReference type="Proteomes" id="UP000093129">
    <property type="component" value="Unassembled WGS sequence"/>
</dbReference>